<evidence type="ECO:0000259" key="1">
    <source>
        <dbReference type="PROSITE" id="PS51186"/>
    </source>
</evidence>
<dbReference type="InterPro" id="IPR016181">
    <property type="entry name" value="Acyl_CoA_acyltransferase"/>
</dbReference>
<sequence length="146" mass="16597">MDDVEALVAVERGASLAALGHIFPPDEYPYPTDDIRARWLVVLADPSVTTLLLESEERPGEVVAFVAFDADRIRHLAVHPRHWRHGHARRALDVATARMETPTLWMLEQNHRARGLYEHLGWVPTGRSRPAEFPPHPTEIELAHRP</sequence>
<dbReference type="InterPro" id="IPR000182">
    <property type="entry name" value="GNAT_dom"/>
</dbReference>
<dbReference type="RefSeq" id="WP_211601471.1">
    <property type="nucleotide sequence ID" value="NZ_JAGSNF010000003.1"/>
</dbReference>
<name>A0A941D731_9MICO</name>
<dbReference type="SUPFAM" id="SSF55729">
    <property type="entry name" value="Acyl-CoA N-acyltransferases (Nat)"/>
    <property type="match status" value="1"/>
</dbReference>
<keyword evidence="3" id="KW-1185">Reference proteome</keyword>
<dbReference type="Gene3D" id="3.40.630.30">
    <property type="match status" value="1"/>
</dbReference>
<reference evidence="2" key="1">
    <citation type="submission" date="2021-04" db="EMBL/GenBank/DDBJ databases">
        <title>Phycicoccus avicenniae sp. nov., a novel endophytic actinomycetes isolated from branch of Avicennia mariana.</title>
        <authorList>
            <person name="Tuo L."/>
        </authorList>
    </citation>
    <scope>NUCLEOTIDE SEQUENCE</scope>
    <source>
        <strain evidence="2">BSK3Z-2</strain>
    </source>
</reference>
<comment type="caution">
    <text evidence="2">The sequence shown here is derived from an EMBL/GenBank/DDBJ whole genome shotgun (WGS) entry which is preliminary data.</text>
</comment>
<dbReference type="EMBL" id="JAGSNF010000003">
    <property type="protein sequence ID" value="MBR7742323.1"/>
    <property type="molecule type" value="Genomic_DNA"/>
</dbReference>
<dbReference type="Pfam" id="PF00583">
    <property type="entry name" value="Acetyltransf_1"/>
    <property type="match status" value="1"/>
</dbReference>
<dbReference type="AlphaFoldDB" id="A0A941D731"/>
<feature type="domain" description="N-acetyltransferase" evidence="1">
    <location>
        <begin position="1"/>
        <end position="146"/>
    </location>
</feature>
<gene>
    <name evidence="2" type="ORF">KC207_03320</name>
</gene>
<evidence type="ECO:0000313" key="2">
    <source>
        <dbReference type="EMBL" id="MBR7742323.1"/>
    </source>
</evidence>
<dbReference type="Proteomes" id="UP000677016">
    <property type="component" value="Unassembled WGS sequence"/>
</dbReference>
<organism evidence="2 3">
    <name type="scientific">Phycicoccus avicenniae</name>
    <dbReference type="NCBI Taxonomy" id="2828860"/>
    <lineage>
        <taxon>Bacteria</taxon>
        <taxon>Bacillati</taxon>
        <taxon>Actinomycetota</taxon>
        <taxon>Actinomycetes</taxon>
        <taxon>Micrococcales</taxon>
        <taxon>Intrasporangiaceae</taxon>
        <taxon>Phycicoccus</taxon>
    </lineage>
</organism>
<accession>A0A941D731</accession>
<dbReference type="CDD" id="cd04301">
    <property type="entry name" value="NAT_SF"/>
    <property type="match status" value="1"/>
</dbReference>
<dbReference type="GO" id="GO:0016747">
    <property type="term" value="F:acyltransferase activity, transferring groups other than amino-acyl groups"/>
    <property type="evidence" value="ECO:0007669"/>
    <property type="project" value="InterPro"/>
</dbReference>
<dbReference type="PROSITE" id="PS51186">
    <property type="entry name" value="GNAT"/>
    <property type="match status" value="1"/>
</dbReference>
<proteinExistence type="predicted"/>
<protein>
    <submittedName>
        <fullName evidence="2">GNAT family N-acetyltransferase</fullName>
    </submittedName>
</protein>
<evidence type="ECO:0000313" key="3">
    <source>
        <dbReference type="Proteomes" id="UP000677016"/>
    </source>
</evidence>